<reference evidence="5 6" key="2">
    <citation type="submission" date="2016-05" db="EMBL/GenBank/DDBJ databases">
        <title>Lineage-specific infection strategies underlie the spectrum of fungal disease in amphibians.</title>
        <authorList>
            <person name="Cuomo C.A."/>
            <person name="Farrer R.A."/>
            <person name="James T."/>
            <person name="Longcore J."/>
            <person name="Birren B."/>
        </authorList>
    </citation>
    <scope>NUCLEOTIDE SEQUENCE [LARGE SCALE GENOMIC DNA]</scope>
    <source>
        <strain evidence="5 6">JEL423</strain>
    </source>
</reference>
<evidence type="ECO:0000259" key="3">
    <source>
        <dbReference type="Pfam" id="PF00288"/>
    </source>
</evidence>
<reference evidence="5 6" key="1">
    <citation type="submission" date="2006-10" db="EMBL/GenBank/DDBJ databases">
        <title>The Genome Sequence of Batrachochytrium dendrobatidis JEL423.</title>
        <authorList>
            <consortium name="The Broad Institute Genome Sequencing Platform"/>
            <person name="Birren B."/>
            <person name="Lander E."/>
            <person name="Galagan J."/>
            <person name="Cuomo C."/>
            <person name="Devon K."/>
            <person name="Jaffe D."/>
            <person name="Butler J."/>
            <person name="Alvarez P."/>
            <person name="Gnerre S."/>
            <person name="Grabherr M."/>
            <person name="Kleber M."/>
            <person name="Mauceli E."/>
            <person name="Brockman W."/>
            <person name="Young S."/>
            <person name="LaButti K."/>
            <person name="Sykes S."/>
            <person name="DeCaprio D."/>
            <person name="Crawford M."/>
            <person name="Koehrsen M."/>
            <person name="Engels R."/>
            <person name="Montgomery P."/>
            <person name="Pearson M."/>
            <person name="Howarth C."/>
            <person name="Larson L."/>
            <person name="White J."/>
            <person name="O'Leary S."/>
            <person name="Kodira C."/>
            <person name="Zeng Q."/>
            <person name="Yandava C."/>
            <person name="Alvarado L."/>
            <person name="Longcore J."/>
            <person name="James T."/>
        </authorList>
    </citation>
    <scope>NUCLEOTIDE SEQUENCE [LARGE SCALE GENOMIC DNA]</scope>
    <source>
        <strain evidence="5 6">JEL423</strain>
    </source>
</reference>
<dbReference type="InterPro" id="IPR006204">
    <property type="entry name" value="GHMP_kinase_N_dom"/>
</dbReference>
<dbReference type="OrthoDB" id="1924968at2759"/>
<proteinExistence type="predicted"/>
<accession>A0A177WK11</accession>
<evidence type="ECO:0000313" key="6">
    <source>
        <dbReference type="Proteomes" id="UP000077115"/>
    </source>
</evidence>
<dbReference type="PANTHER" id="PTHR38710:SF1">
    <property type="entry name" value="WITH PUTATIVE URIDYL PYROPHOSPHORYLASE-RELATED"/>
    <property type="match status" value="1"/>
</dbReference>
<dbReference type="SUPFAM" id="SSF55060">
    <property type="entry name" value="GHMP Kinase, C-terminal domain"/>
    <property type="match status" value="1"/>
</dbReference>
<evidence type="ECO:0000313" key="5">
    <source>
        <dbReference type="EMBL" id="OAJ39671.1"/>
    </source>
</evidence>
<dbReference type="Proteomes" id="UP000077115">
    <property type="component" value="Unassembled WGS sequence"/>
</dbReference>
<dbReference type="GO" id="GO:0005524">
    <property type="term" value="F:ATP binding"/>
    <property type="evidence" value="ECO:0007669"/>
    <property type="project" value="UniProtKB-KW"/>
</dbReference>
<evidence type="ECO:0000256" key="2">
    <source>
        <dbReference type="ARBA" id="ARBA00022840"/>
    </source>
</evidence>
<keyword evidence="2" id="KW-0067">ATP-binding</keyword>
<evidence type="ECO:0000259" key="4">
    <source>
        <dbReference type="Pfam" id="PF08544"/>
    </source>
</evidence>
<dbReference type="Gene3D" id="3.30.230.10">
    <property type="match status" value="1"/>
</dbReference>
<dbReference type="eggNOG" id="ENOG502QPXH">
    <property type="taxonomic scope" value="Eukaryota"/>
</dbReference>
<dbReference type="GO" id="GO:0019287">
    <property type="term" value="P:isopentenyl diphosphate biosynthetic process, mevalonate pathway"/>
    <property type="evidence" value="ECO:0007669"/>
    <property type="project" value="UniProtKB-UniPathway"/>
</dbReference>
<dbReference type="Pfam" id="PF00288">
    <property type="entry name" value="GHMP_kinases_N"/>
    <property type="match status" value="1"/>
</dbReference>
<dbReference type="InterPro" id="IPR013750">
    <property type="entry name" value="GHMP_kinase_C_dom"/>
</dbReference>
<dbReference type="STRING" id="403673.A0A177WK11"/>
<dbReference type="InterPro" id="IPR053034">
    <property type="entry name" value="Glucuronokinase-like"/>
</dbReference>
<keyword evidence="1" id="KW-0547">Nucleotide-binding</keyword>
<dbReference type="SUPFAM" id="SSF54211">
    <property type="entry name" value="Ribosomal protein S5 domain 2-like"/>
    <property type="match status" value="1"/>
</dbReference>
<evidence type="ECO:0000256" key="1">
    <source>
        <dbReference type="ARBA" id="ARBA00022741"/>
    </source>
</evidence>
<dbReference type="PRINTS" id="PR00959">
    <property type="entry name" value="MEVGALKINASE"/>
</dbReference>
<sequence>MIIVLAAGVSTVLLNQVDESLCHFQHSYLLGLPKGLFPISSTPSLSWCYQFFSKQSDIHDRVYVVASAQSFKPYERWAIDVGLPAGHVLSIGTAELRDPKNAFLDSLGVALRLACAPTNSSDSHTLMGIDQEITIIGSDFLPDQHLLSSWTVLPRHVSVLVSSTGSSLIALKVSAEVVPLLLEYIDLCQMQLWQTKAPCVGSNESTAQPTTTYDQLLAWLDQNGKLSKHILPVDDPISKWMDPAVSLADYHSYWKSFQPNLPRIVAPLSCIPNIHHRVYARIGLMGNPSDGFYGKTISTTISNFWADVTLVPNADSSDSSCCFVANKICDHISFGSIHTAHQVAKIDGYDGASRLLLATIRIFVQHCNTNNIPLVRRGMRIIYQTNIPRQVGLAGSSSLVIALLKSLLKFNSISEATIPLWKQANMALSAETDELGITAGLQDRIVQVYGGCVHMDFDRKLMTNRSFGEYQPLSTSGIPLNLWMAFVRQPKESGKVHHTVKTRFEKGDLDVVEGMKQLGKLADEAKTAMQVNDSFALAQLFDANFALRRQLYGDAVIGVQTLRIIELAHQHGHAAKLSGSGGCVIGIWREKDASKFVAQTRELRSELEREGFIFCFVDIPKTY</sequence>
<dbReference type="InterPro" id="IPR036554">
    <property type="entry name" value="GHMP_kinase_C_sf"/>
</dbReference>
<dbReference type="EMBL" id="DS022303">
    <property type="protein sequence ID" value="OAJ39671.1"/>
    <property type="molecule type" value="Genomic_DNA"/>
</dbReference>
<feature type="domain" description="GHMP kinase N-terminal" evidence="3">
    <location>
        <begin position="360"/>
        <end position="451"/>
    </location>
</feature>
<protein>
    <recommendedName>
        <fullName evidence="7">GHMP kinase N-terminal domain-containing protein</fullName>
    </recommendedName>
</protein>
<dbReference type="InterPro" id="IPR020568">
    <property type="entry name" value="Ribosomal_Su5_D2-typ_SF"/>
</dbReference>
<feature type="domain" description="GHMP kinase C-terminal" evidence="4">
    <location>
        <begin position="563"/>
        <end position="598"/>
    </location>
</feature>
<dbReference type="InterPro" id="IPR014721">
    <property type="entry name" value="Ribsml_uS5_D2-typ_fold_subgr"/>
</dbReference>
<name>A0A177WK11_BATDL</name>
<dbReference type="GO" id="GO:0047940">
    <property type="term" value="F:glucuronokinase activity"/>
    <property type="evidence" value="ECO:0007669"/>
    <property type="project" value="TreeGrafter"/>
</dbReference>
<dbReference type="PANTHER" id="PTHR38710">
    <property type="entry name" value="WITH PUTATIVE URIDYL PYROPHOSPHORYLASE-RELATED"/>
    <property type="match status" value="1"/>
</dbReference>
<dbReference type="AlphaFoldDB" id="A0A177WK11"/>
<dbReference type="VEuPathDB" id="FungiDB:BDEG_23502"/>
<dbReference type="Pfam" id="PF08544">
    <property type="entry name" value="GHMP_kinases_C"/>
    <property type="match status" value="1"/>
</dbReference>
<dbReference type="UniPathway" id="UPA00057">
    <property type="reaction ID" value="UER00098"/>
</dbReference>
<gene>
    <name evidence="5" type="ORF">BDEG_23502</name>
</gene>
<dbReference type="Gene3D" id="3.30.70.890">
    <property type="entry name" value="GHMP kinase, C-terminal domain"/>
    <property type="match status" value="1"/>
</dbReference>
<evidence type="ECO:0008006" key="7">
    <source>
        <dbReference type="Google" id="ProtNLM"/>
    </source>
</evidence>
<organism evidence="5 6">
    <name type="scientific">Batrachochytrium dendrobatidis (strain JEL423)</name>
    <dbReference type="NCBI Taxonomy" id="403673"/>
    <lineage>
        <taxon>Eukaryota</taxon>
        <taxon>Fungi</taxon>
        <taxon>Fungi incertae sedis</taxon>
        <taxon>Chytridiomycota</taxon>
        <taxon>Chytridiomycota incertae sedis</taxon>
        <taxon>Chytridiomycetes</taxon>
        <taxon>Rhizophydiales</taxon>
        <taxon>Rhizophydiales incertae sedis</taxon>
        <taxon>Batrachochytrium</taxon>
    </lineage>
</organism>